<evidence type="ECO:0000313" key="4">
    <source>
        <dbReference type="Proteomes" id="UP000318478"/>
    </source>
</evidence>
<dbReference type="PANTHER" id="PTHR30093:SF2">
    <property type="entry name" value="TYPE II SECRETION SYSTEM PROTEIN H"/>
    <property type="match status" value="1"/>
</dbReference>
<evidence type="ECO:0000313" key="3">
    <source>
        <dbReference type="EMBL" id="TWT72839.1"/>
    </source>
</evidence>
<dbReference type="PANTHER" id="PTHR30093">
    <property type="entry name" value="GENERAL SECRETION PATHWAY PROTEIN G"/>
    <property type="match status" value="1"/>
</dbReference>
<dbReference type="Gene3D" id="3.30.700.10">
    <property type="entry name" value="Glycoprotein, Type 4 Pilin"/>
    <property type="match status" value="1"/>
</dbReference>
<dbReference type="EMBL" id="SJPO01000011">
    <property type="protein sequence ID" value="TWT72839.1"/>
    <property type="molecule type" value="Genomic_DNA"/>
</dbReference>
<feature type="domain" description="DUF1559" evidence="2">
    <location>
        <begin position="53"/>
        <end position="348"/>
    </location>
</feature>
<dbReference type="Pfam" id="PF07596">
    <property type="entry name" value="SBP_bac_10"/>
    <property type="match status" value="1"/>
</dbReference>
<feature type="transmembrane region" description="Helical" evidence="1">
    <location>
        <begin position="31"/>
        <end position="52"/>
    </location>
</feature>
<dbReference type="InterPro" id="IPR011453">
    <property type="entry name" value="DUF1559"/>
</dbReference>
<keyword evidence="1" id="KW-0472">Membrane</keyword>
<dbReference type="Pfam" id="PF07963">
    <property type="entry name" value="N_methyl"/>
    <property type="match status" value="1"/>
</dbReference>
<dbReference type="PROSITE" id="PS00409">
    <property type="entry name" value="PROKAR_NTER_METHYL"/>
    <property type="match status" value="1"/>
</dbReference>
<dbReference type="NCBIfam" id="TIGR04294">
    <property type="entry name" value="pre_pil_HX9DG"/>
    <property type="match status" value="1"/>
</dbReference>
<dbReference type="NCBIfam" id="TIGR02532">
    <property type="entry name" value="IV_pilin_GFxxxE"/>
    <property type="match status" value="1"/>
</dbReference>
<dbReference type="InterPro" id="IPR012902">
    <property type="entry name" value="N_methyl_site"/>
</dbReference>
<keyword evidence="4" id="KW-1185">Reference proteome</keyword>
<keyword evidence="1" id="KW-0812">Transmembrane</keyword>
<protein>
    <recommendedName>
        <fullName evidence="2">DUF1559 domain-containing protein</fullName>
    </recommendedName>
</protein>
<dbReference type="InterPro" id="IPR027558">
    <property type="entry name" value="Pre_pil_HX9DG_C"/>
</dbReference>
<evidence type="ECO:0000259" key="2">
    <source>
        <dbReference type="Pfam" id="PF07596"/>
    </source>
</evidence>
<evidence type="ECO:0000256" key="1">
    <source>
        <dbReference type="SAM" id="Phobius"/>
    </source>
</evidence>
<dbReference type="AlphaFoldDB" id="A0A5C5YD17"/>
<reference evidence="3 4" key="1">
    <citation type="submission" date="2019-02" db="EMBL/GenBank/DDBJ databases">
        <title>Deep-cultivation of Planctomycetes and their phenomic and genomic characterization uncovers novel biology.</title>
        <authorList>
            <person name="Wiegand S."/>
            <person name="Jogler M."/>
            <person name="Boedeker C."/>
            <person name="Pinto D."/>
            <person name="Vollmers J."/>
            <person name="Rivas-Marin E."/>
            <person name="Kohn T."/>
            <person name="Peeters S.H."/>
            <person name="Heuer A."/>
            <person name="Rast P."/>
            <person name="Oberbeckmann S."/>
            <person name="Bunk B."/>
            <person name="Jeske O."/>
            <person name="Meyerdierks A."/>
            <person name="Storesund J.E."/>
            <person name="Kallscheuer N."/>
            <person name="Luecker S."/>
            <person name="Lage O.M."/>
            <person name="Pohl T."/>
            <person name="Merkel B.J."/>
            <person name="Hornburger P."/>
            <person name="Mueller R.-W."/>
            <person name="Bruemmer F."/>
            <person name="Labrenz M."/>
            <person name="Spormann A.M."/>
            <person name="Op Den Camp H."/>
            <person name="Overmann J."/>
            <person name="Amann R."/>
            <person name="Jetten M.S.M."/>
            <person name="Mascher T."/>
            <person name="Medema M.H."/>
            <person name="Devos D.P."/>
            <person name="Kaster A.-K."/>
            <person name="Ovreas L."/>
            <person name="Rohde M."/>
            <person name="Galperin M.Y."/>
            <person name="Jogler C."/>
        </authorList>
    </citation>
    <scope>NUCLEOTIDE SEQUENCE [LARGE SCALE GENOMIC DNA]</scope>
    <source>
        <strain evidence="3 4">Pla123a</strain>
    </source>
</reference>
<name>A0A5C5YD17_9BACT</name>
<keyword evidence="1" id="KW-1133">Transmembrane helix</keyword>
<dbReference type="SUPFAM" id="SSF54523">
    <property type="entry name" value="Pili subunits"/>
    <property type="match status" value="1"/>
</dbReference>
<dbReference type="InterPro" id="IPR045584">
    <property type="entry name" value="Pilin-like"/>
</dbReference>
<dbReference type="OrthoDB" id="255848at2"/>
<comment type="caution">
    <text evidence="3">The sequence shown here is derived from an EMBL/GenBank/DDBJ whole genome shotgun (WGS) entry which is preliminary data.</text>
</comment>
<gene>
    <name evidence="3" type="ORF">Pla123a_41400</name>
</gene>
<accession>A0A5C5YD17</accession>
<organism evidence="3 4">
    <name type="scientific">Posidoniimonas polymericola</name>
    <dbReference type="NCBI Taxonomy" id="2528002"/>
    <lineage>
        <taxon>Bacteria</taxon>
        <taxon>Pseudomonadati</taxon>
        <taxon>Planctomycetota</taxon>
        <taxon>Planctomycetia</taxon>
        <taxon>Pirellulales</taxon>
        <taxon>Lacipirellulaceae</taxon>
        <taxon>Posidoniimonas</taxon>
    </lineage>
</organism>
<dbReference type="Proteomes" id="UP000318478">
    <property type="component" value="Unassembled WGS sequence"/>
</dbReference>
<dbReference type="RefSeq" id="WP_146590460.1">
    <property type="nucleotide sequence ID" value="NZ_SJPO01000011.1"/>
</dbReference>
<proteinExistence type="predicted"/>
<sequence>MRDFVAHSRRRGIDSANAAERLAAPPRGFTLVELLVVIAIIGVLIALLLPAVQSAREAARRMQCVNNLKNLALASMNHHDIAGHFPTGGWGWWWVGDPDRGFGRDQPGGYAFNLMPFTEESARYEFASDGQPDVITEQQKERVRQIVRDPLPLIACPSRRPGQVFPKPVDGTFVAFNAGSNTDGPNVAGRSDYAINCGDTSANEVGQAGFPEEGEFPPIRRNFCLSVTGEVLTGRGFSCGNAARAANGISFQRSEIAIKHVTDGTSSTFLIGEKYINPINYETGADGGDNETWCTGYNNDNFRSTWRLPQQDRPGFADALIFGSTHPGVMNMSYCDGHVGQINYSIDHAVYRVMGSRNDGLVSSDIE</sequence>